<evidence type="ECO:0000256" key="4">
    <source>
        <dbReference type="ARBA" id="ARBA00022630"/>
    </source>
</evidence>
<dbReference type="Pfam" id="PF21895">
    <property type="entry name" value="MTHFR_C"/>
    <property type="match status" value="1"/>
</dbReference>
<dbReference type="InterPro" id="IPR053806">
    <property type="entry name" value="MTHFR_C"/>
</dbReference>
<organism evidence="9 10">
    <name type="scientific">Leptotrombidium deliense</name>
    <dbReference type="NCBI Taxonomy" id="299467"/>
    <lineage>
        <taxon>Eukaryota</taxon>
        <taxon>Metazoa</taxon>
        <taxon>Ecdysozoa</taxon>
        <taxon>Arthropoda</taxon>
        <taxon>Chelicerata</taxon>
        <taxon>Arachnida</taxon>
        <taxon>Acari</taxon>
        <taxon>Acariformes</taxon>
        <taxon>Trombidiformes</taxon>
        <taxon>Prostigmata</taxon>
        <taxon>Anystina</taxon>
        <taxon>Parasitengona</taxon>
        <taxon>Trombiculoidea</taxon>
        <taxon>Trombiculidae</taxon>
        <taxon>Leptotrombidium</taxon>
    </lineage>
</organism>
<gene>
    <name evidence="9" type="ORF">B4U80_02424</name>
</gene>
<evidence type="ECO:0000256" key="1">
    <source>
        <dbReference type="ARBA" id="ARBA00001974"/>
    </source>
</evidence>
<sequence>HILETLESISDNKTAVKKFGIDFAVNVCEEIIRSGLCPGFHFYTLNNESSTITVLKKLGLWKRSIPKALPWRVIPSSKRYKERVRPIFWSNRIRSYLYRTSDWLIYPENKWNDYAPQVYKEVDDYFYKYLDNYDSEEELKNLWGNELNSLNDVYDVFGHYFSGKENKNGFKVTKTAWTQNKFDNSDKLTTFSEQEFLTINFQLNLNGVDSSDEKVGWGPKGGLIYRKAYLEFFTSRQNAMILKDLLLKYKQVNYNIINSDETENYTNCDEDKAIAIDWAAFPGEPIMQPTVADPISFKVWKNEAFSLWNEWAKLYEEESKSKRLLEYISNDYFLVYLIDNNFPNECCFWKLLEEVHLISKYSEQLSI</sequence>
<dbReference type="SUPFAM" id="SSF51730">
    <property type="entry name" value="FAD-linked oxidoreductase"/>
    <property type="match status" value="1"/>
</dbReference>
<evidence type="ECO:0000313" key="9">
    <source>
        <dbReference type="EMBL" id="RWS21076.1"/>
    </source>
</evidence>
<protein>
    <submittedName>
        <fullName evidence="9">Methylenetetrahydrofolate reductase-like isoform X5</fullName>
    </submittedName>
</protein>
<dbReference type="GO" id="GO:0005829">
    <property type="term" value="C:cytosol"/>
    <property type="evidence" value="ECO:0007669"/>
    <property type="project" value="TreeGrafter"/>
</dbReference>
<feature type="non-terminal residue" evidence="9">
    <location>
        <position position="1"/>
    </location>
</feature>
<evidence type="ECO:0000313" key="10">
    <source>
        <dbReference type="Proteomes" id="UP000288716"/>
    </source>
</evidence>
<accession>A0A443S0N6</accession>
<dbReference type="GO" id="GO:0035999">
    <property type="term" value="P:tetrahydrofolate interconversion"/>
    <property type="evidence" value="ECO:0007669"/>
    <property type="project" value="UniProtKB-UniPathway"/>
</dbReference>
<keyword evidence="5" id="KW-0274">FAD</keyword>
<dbReference type="AlphaFoldDB" id="A0A443S0N6"/>
<evidence type="ECO:0000256" key="2">
    <source>
        <dbReference type="ARBA" id="ARBA00004777"/>
    </source>
</evidence>
<dbReference type="GO" id="GO:0004489">
    <property type="term" value="F:methylenetetrahydrofolate reductase [NAD(P)H] activity"/>
    <property type="evidence" value="ECO:0007669"/>
    <property type="project" value="InterPro"/>
</dbReference>
<comment type="pathway">
    <text evidence="2 7">One-carbon metabolism; tetrahydrofolate interconversion.</text>
</comment>
<dbReference type="Proteomes" id="UP000288716">
    <property type="component" value="Unassembled WGS sequence"/>
</dbReference>
<evidence type="ECO:0000259" key="8">
    <source>
        <dbReference type="Pfam" id="PF21895"/>
    </source>
</evidence>
<dbReference type="Gene3D" id="3.20.20.220">
    <property type="match status" value="1"/>
</dbReference>
<proteinExistence type="inferred from homology"/>
<evidence type="ECO:0000256" key="6">
    <source>
        <dbReference type="ARBA" id="ARBA00023002"/>
    </source>
</evidence>
<dbReference type="UniPathway" id="UPA00193"/>
<comment type="similarity">
    <text evidence="3">Belongs to the methylenetetrahydrofolate reductase family.</text>
</comment>
<comment type="cofactor">
    <cofactor evidence="1">
        <name>FAD</name>
        <dbReference type="ChEBI" id="CHEBI:57692"/>
    </cofactor>
</comment>
<reference evidence="9 10" key="1">
    <citation type="journal article" date="2018" name="Gigascience">
        <title>Genomes of trombidid mites reveal novel predicted allergens and laterally-transferred genes associated with secondary metabolism.</title>
        <authorList>
            <person name="Dong X."/>
            <person name="Chaisiri K."/>
            <person name="Xia D."/>
            <person name="Armstrong S.D."/>
            <person name="Fang Y."/>
            <person name="Donnelly M.J."/>
            <person name="Kadowaki T."/>
            <person name="McGarry J.W."/>
            <person name="Darby A.C."/>
            <person name="Makepeace B.L."/>
        </authorList>
    </citation>
    <scope>NUCLEOTIDE SEQUENCE [LARGE SCALE GENOMIC DNA]</scope>
    <source>
        <strain evidence="9">UoL-UT</strain>
    </source>
</reference>
<dbReference type="InterPro" id="IPR003171">
    <property type="entry name" value="Mehydrof_redctse-like"/>
</dbReference>
<keyword evidence="4" id="KW-0285">Flavoprotein</keyword>
<dbReference type="PANTHER" id="PTHR45754">
    <property type="entry name" value="METHYLENETETRAHYDROFOLATE REDUCTASE"/>
    <property type="match status" value="1"/>
</dbReference>
<evidence type="ECO:0000256" key="5">
    <source>
        <dbReference type="ARBA" id="ARBA00022827"/>
    </source>
</evidence>
<dbReference type="EMBL" id="NCKV01013813">
    <property type="protein sequence ID" value="RWS21076.1"/>
    <property type="molecule type" value="Genomic_DNA"/>
</dbReference>
<dbReference type="OrthoDB" id="16284at2759"/>
<comment type="caution">
    <text evidence="9">The sequence shown here is derived from an EMBL/GenBank/DDBJ whole genome shotgun (WGS) entry which is preliminary data.</text>
</comment>
<keyword evidence="10" id="KW-1185">Reference proteome</keyword>
<name>A0A443S0N6_9ACAR</name>
<dbReference type="STRING" id="299467.A0A443S0N6"/>
<dbReference type="Pfam" id="PF02219">
    <property type="entry name" value="MTHFR"/>
    <property type="match status" value="1"/>
</dbReference>
<keyword evidence="6" id="KW-0560">Oxidoreductase</keyword>
<evidence type="ECO:0000256" key="7">
    <source>
        <dbReference type="RuleBase" id="RU004254"/>
    </source>
</evidence>
<dbReference type="VEuPathDB" id="VectorBase:LDEU010965"/>
<dbReference type="GO" id="GO:0071949">
    <property type="term" value="F:FAD binding"/>
    <property type="evidence" value="ECO:0007669"/>
    <property type="project" value="TreeGrafter"/>
</dbReference>
<evidence type="ECO:0000256" key="3">
    <source>
        <dbReference type="ARBA" id="ARBA00006743"/>
    </source>
</evidence>
<feature type="domain" description="MTHFR SAM-binding regulatory" evidence="8">
    <location>
        <begin position="67"/>
        <end position="356"/>
    </location>
</feature>
<dbReference type="GO" id="GO:0009086">
    <property type="term" value="P:methionine biosynthetic process"/>
    <property type="evidence" value="ECO:0007669"/>
    <property type="project" value="TreeGrafter"/>
</dbReference>
<dbReference type="PANTHER" id="PTHR45754:SF3">
    <property type="entry name" value="METHYLENETETRAHYDROFOLATE REDUCTASE (NADPH)"/>
    <property type="match status" value="1"/>
</dbReference>
<dbReference type="InterPro" id="IPR029041">
    <property type="entry name" value="FAD-linked_oxidoreductase-like"/>
</dbReference>